<dbReference type="EMBL" id="VSSQ01000414">
    <property type="protein sequence ID" value="MPL94096.1"/>
    <property type="molecule type" value="Genomic_DNA"/>
</dbReference>
<dbReference type="InterPro" id="IPR029141">
    <property type="entry name" value="FimA_N"/>
</dbReference>
<feature type="domain" description="Minor fimbrium tip subunit MfA4 C-terminal" evidence="2">
    <location>
        <begin position="178"/>
        <end position="311"/>
    </location>
</feature>
<comment type="caution">
    <text evidence="3">The sequence shown here is derived from an EMBL/GenBank/DDBJ whole genome shotgun (WGS) entry which is preliminary data.</text>
</comment>
<evidence type="ECO:0000313" key="3">
    <source>
        <dbReference type="EMBL" id="MPL94096.1"/>
    </source>
</evidence>
<dbReference type="Gene3D" id="2.60.40.2580">
    <property type="match status" value="1"/>
</dbReference>
<reference evidence="3" key="1">
    <citation type="submission" date="2019-08" db="EMBL/GenBank/DDBJ databases">
        <authorList>
            <person name="Kucharzyk K."/>
            <person name="Murdoch R.W."/>
            <person name="Higgins S."/>
            <person name="Loffler F."/>
        </authorList>
    </citation>
    <scope>NUCLEOTIDE SEQUENCE</scope>
</reference>
<protein>
    <submittedName>
        <fullName evidence="3">Minor fimbrium tip subunit MfA4</fullName>
    </submittedName>
</protein>
<evidence type="ECO:0000259" key="2">
    <source>
        <dbReference type="Pfam" id="PF22358"/>
    </source>
</evidence>
<dbReference type="AlphaFoldDB" id="A0A644VRY9"/>
<dbReference type="PROSITE" id="PS51257">
    <property type="entry name" value="PROKAR_LIPOPROTEIN"/>
    <property type="match status" value="1"/>
</dbReference>
<dbReference type="Pfam" id="PF06321">
    <property type="entry name" value="P_gingi_FimA"/>
    <property type="match status" value="1"/>
</dbReference>
<sequence length="313" mass="34265">MKKYRYITWFLSLILASCSLYDDPVDCGDDTIELSLQINSFVKGALLSSETDLGSADEQAIDNLYVFLFPTSGSQTLKKYYVQSSTFTGGSWSSADRKLVLDISSTEAGSREVYVVANCADLKTALDGVSTLVQLQAVMQTSNTPWSAVLKTPILMSGGKSHDFSSNYQLNGIPLVRAVAKIQLNIALSASHQSVPLVDGVARYQYKFINFDKNMYVIKPSVKTDNLVSSSTWNAWTTTGTVTSYTLVGGKVTGLTLTTYLNERDAQGSAIEISLPYMGSGPLPPPEFGDESYTLKLPAKVERNHWYIYDVAI</sequence>
<accession>A0A644VRY9</accession>
<feature type="domain" description="Major fimbrial subunit protein N-terminal" evidence="1">
    <location>
        <begin position="48"/>
        <end position="160"/>
    </location>
</feature>
<name>A0A644VRY9_9ZZZZ</name>
<dbReference type="InterPro" id="IPR054771">
    <property type="entry name" value="MfA4_C"/>
</dbReference>
<dbReference type="Pfam" id="PF22358">
    <property type="entry name" value="MfA4_C"/>
    <property type="match status" value="1"/>
</dbReference>
<organism evidence="3">
    <name type="scientific">bioreactor metagenome</name>
    <dbReference type="NCBI Taxonomy" id="1076179"/>
    <lineage>
        <taxon>unclassified sequences</taxon>
        <taxon>metagenomes</taxon>
        <taxon>ecological metagenomes</taxon>
    </lineage>
</organism>
<gene>
    <name evidence="3" type="primary">mfA4</name>
    <name evidence="3" type="ORF">SDC9_40244</name>
</gene>
<evidence type="ECO:0000259" key="1">
    <source>
        <dbReference type="Pfam" id="PF06321"/>
    </source>
</evidence>
<proteinExistence type="predicted"/>